<name>W6M206_9GAMM</name>
<dbReference type="Proteomes" id="UP000035760">
    <property type="component" value="Unassembled WGS sequence"/>
</dbReference>
<evidence type="ECO:0000313" key="1">
    <source>
        <dbReference type="EMBL" id="CDI01482.1"/>
    </source>
</evidence>
<protein>
    <submittedName>
        <fullName evidence="1">Uncharacterized protein</fullName>
    </submittedName>
</protein>
<sequence length="77" mass="8440">MPSSASASKHSPLRFTKIAGKRPWPCIMTRFEKLAPFNLSKHDLDPCGSSTAVTPTRLKAARDAGPAIKEEPSWITF</sequence>
<organism evidence="1 2">
    <name type="scientific">Candidatus Competibacter denitrificans Run_A_D11</name>
    <dbReference type="NCBI Taxonomy" id="1400863"/>
    <lineage>
        <taxon>Bacteria</taxon>
        <taxon>Pseudomonadati</taxon>
        <taxon>Pseudomonadota</taxon>
        <taxon>Gammaproteobacteria</taxon>
        <taxon>Candidatus Competibacteraceae</taxon>
        <taxon>Candidatus Competibacter</taxon>
    </lineage>
</organism>
<reference evidence="1" key="1">
    <citation type="submission" date="2013-07" db="EMBL/GenBank/DDBJ databases">
        <authorList>
            <person name="McIlroy S."/>
        </authorList>
    </citation>
    <scope>NUCLEOTIDE SEQUENCE [LARGE SCALE GENOMIC DNA]</scope>
    <source>
        <strain evidence="1">Run_A_D11</strain>
    </source>
</reference>
<dbReference type="EMBL" id="CBTJ020000020">
    <property type="protein sequence ID" value="CDI01482.1"/>
    <property type="molecule type" value="Genomic_DNA"/>
</dbReference>
<keyword evidence="2" id="KW-1185">Reference proteome</keyword>
<proteinExistence type="predicted"/>
<evidence type="ECO:0000313" key="2">
    <source>
        <dbReference type="Proteomes" id="UP000035760"/>
    </source>
</evidence>
<reference evidence="1" key="2">
    <citation type="submission" date="2014-03" db="EMBL/GenBank/DDBJ databases">
        <title>Candidatus Competibacter-lineage genomes retrieved from metagenomes reveal functional metabolic diversity.</title>
        <authorList>
            <person name="McIlroy S.J."/>
            <person name="Albertsen M."/>
            <person name="Andresen E.K."/>
            <person name="Saunders A.M."/>
            <person name="Kristiansen R."/>
            <person name="Stokholm-Bjerregaard M."/>
            <person name="Nielsen K.L."/>
            <person name="Nielsen P.H."/>
        </authorList>
    </citation>
    <scope>NUCLEOTIDE SEQUENCE</scope>
    <source>
        <strain evidence="1">Run_A_D11</strain>
    </source>
</reference>
<dbReference type="AlphaFoldDB" id="W6M206"/>
<gene>
    <name evidence="1" type="ORF">BN873_150270</name>
</gene>
<accession>W6M206</accession>
<dbReference type="STRING" id="1400863.BN873_150270"/>
<comment type="caution">
    <text evidence="1">The sequence shown here is derived from an EMBL/GenBank/DDBJ whole genome shotgun (WGS) entry which is preliminary data.</text>
</comment>